<sequence length="70" mass="8018">MARRWIHSWTLRSVMLSSLARRVVCVWFMWPLVVRALVKIFTSSDRCASAPRSLIPSSTPSRRNTVLSSV</sequence>
<name>A0A6B0U9G8_IXORI</name>
<proteinExistence type="predicted"/>
<organism evidence="1">
    <name type="scientific">Ixodes ricinus</name>
    <name type="common">Common tick</name>
    <name type="synonym">Acarus ricinus</name>
    <dbReference type="NCBI Taxonomy" id="34613"/>
    <lineage>
        <taxon>Eukaryota</taxon>
        <taxon>Metazoa</taxon>
        <taxon>Ecdysozoa</taxon>
        <taxon>Arthropoda</taxon>
        <taxon>Chelicerata</taxon>
        <taxon>Arachnida</taxon>
        <taxon>Acari</taxon>
        <taxon>Parasitiformes</taxon>
        <taxon>Ixodida</taxon>
        <taxon>Ixodoidea</taxon>
        <taxon>Ixodidae</taxon>
        <taxon>Ixodinae</taxon>
        <taxon>Ixodes</taxon>
    </lineage>
</organism>
<reference evidence="1" key="1">
    <citation type="submission" date="2019-12" db="EMBL/GenBank/DDBJ databases">
        <title>An insight into the sialome of adult female Ixodes ricinus ticks feeding for 6 days.</title>
        <authorList>
            <person name="Perner J."/>
            <person name="Ribeiro J.M.C."/>
        </authorList>
    </citation>
    <scope>NUCLEOTIDE SEQUENCE</scope>
    <source>
        <strain evidence="1">Semi-engorged</strain>
        <tissue evidence="1">Salivary glands</tissue>
    </source>
</reference>
<dbReference type="EMBL" id="GIFC01000580">
    <property type="protein sequence ID" value="MXU82663.1"/>
    <property type="molecule type" value="Transcribed_RNA"/>
</dbReference>
<evidence type="ECO:0000313" key="1">
    <source>
        <dbReference type="EMBL" id="MXU82663.1"/>
    </source>
</evidence>
<protein>
    <submittedName>
        <fullName evidence="1">Putative secreted protein</fullName>
    </submittedName>
</protein>
<dbReference type="AlphaFoldDB" id="A0A6B0U9G8"/>
<accession>A0A6B0U9G8</accession>